<evidence type="ECO:0000313" key="2">
    <source>
        <dbReference type="EMBL" id="VAX18396.1"/>
    </source>
</evidence>
<name>A0A3B1BJ87_9ZZZZ</name>
<dbReference type="InterPro" id="IPR002881">
    <property type="entry name" value="DUF58"/>
</dbReference>
<feature type="domain" description="DUF58" evidence="1">
    <location>
        <begin position="42"/>
        <end position="252"/>
    </location>
</feature>
<accession>A0A3B1BJ87</accession>
<dbReference type="PANTHER" id="PTHR33608">
    <property type="entry name" value="BLL2464 PROTEIN"/>
    <property type="match status" value="1"/>
</dbReference>
<protein>
    <recommendedName>
        <fullName evidence="1">DUF58 domain-containing protein</fullName>
    </recommendedName>
</protein>
<dbReference type="InterPro" id="IPR036465">
    <property type="entry name" value="vWFA_dom_sf"/>
</dbReference>
<evidence type="ECO:0000259" key="1">
    <source>
        <dbReference type="Pfam" id="PF01882"/>
    </source>
</evidence>
<dbReference type="EMBL" id="UOGD01000101">
    <property type="protein sequence ID" value="VAX18396.1"/>
    <property type="molecule type" value="Genomic_DNA"/>
</dbReference>
<dbReference type="PANTHER" id="PTHR33608:SF6">
    <property type="entry name" value="BLL2464 PROTEIN"/>
    <property type="match status" value="1"/>
</dbReference>
<organism evidence="2">
    <name type="scientific">hydrothermal vent metagenome</name>
    <dbReference type="NCBI Taxonomy" id="652676"/>
    <lineage>
        <taxon>unclassified sequences</taxon>
        <taxon>metagenomes</taxon>
        <taxon>ecological metagenomes</taxon>
    </lineage>
</organism>
<dbReference type="AlphaFoldDB" id="A0A3B1BJ87"/>
<proteinExistence type="predicted"/>
<dbReference type="SUPFAM" id="SSF53300">
    <property type="entry name" value="vWA-like"/>
    <property type="match status" value="1"/>
</dbReference>
<dbReference type="Pfam" id="PF01882">
    <property type="entry name" value="DUF58"/>
    <property type="match status" value="1"/>
</dbReference>
<reference evidence="2" key="1">
    <citation type="submission" date="2018-06" db="EMBL/GenBank/DDBJ databases">
        <authorList>
            <person name="Zhirakovskaya E."/>
        </authorList>
    </citation>
    <scope>NUCLEOTIDE SEQUENCE</scope>
</reference>
<dbReference type="Gene3D" id="3.40.50.410">
    <property type="entry name" value="von Willebrand factor, type A domain"/>
    <property type="match status" value="1"/>
</dbReference>
<gene>
    <name evidence="2" type="ORF">MNBD_IGNAVI01-177</name>
</gene>
<sequence>MLTKELLKKVKQIEIKTRGVVNDVFSGEYHSVFKGRGMEFAEVREYQIGDDIRTIDWNVTARFGHPFVKVFEEERELTVMLVIDMSGSLMFGSVEKTKQEIAAELSAILAFSAMKNNDKVGLILFTDRIEKFVPPKKGRSHGLRIIREVLSFKPEGNTTDIKGALEYMNHTIKRKSIAFLISDFIDSGYDKIMNIVGKKHDLIGIVLKDPRESEIPRSGLIKFKDAETGDLRYVDTSSKKVQQNFKETVQFHDTMRKEIFMKSRLDSVNIDTSESYVKPLANFFRNRERRL</sequence>